<dbReference type="RefSeq" id="WP_281754746.1">
    <property type="nucleotide sequence ID" value="NZ_BRVP01000014.1"/>
</dbReference>
<reference evidence="2" key="1">
    <citation type="submission" date="2022-07" db="EMBL/GenBank/DDBJ databases">
        <title>Taxonomy of Novel Oxalotrophic and Methylotrophic Bacteria.</title>
        <authorList>
            <person name="Sahin N."/>
            <person name="Tani A."/>
        </authorList>
    </citation>
    <scope>NUCLEOTIDE SEQUENCE</scope>
    <source>
        <strain evidence="2">AM327</strain>
    </source>
</reference>
<dbReference type="InterPro" id="IPR007138">
    <property type="entry name" value="ABM_dom"/>
</dbReference>
<feature type="domain" description="ABM" evidence="1">
    <location>
        <begin position="1"/>
        <end position="66"/>
    </location>
</feature>
<gene>
    <name evidence="2" type="ORF">NBRC110019_21110</name>
</gene>
<evidence type="ECO:0000259" key="1">
    <source>
        <dbReference type="Pfam" id="PF03992"/>
    </source>
</evidence>
<name>A0A9W6B5B2_9FLAO</name>
<keyword evidence="3" id="KW-1185">Reference proteome</keyword>
<dbReference type="EMBL" id="BRVP01000014">
    <property type="protein sequence ID" value="GLB53071.1"/>
    <property type="molecule type" value="Genomic_DNA"/>
</dbReference>
<comment type="caution">
    <text evidence="2">The sequence shown here is derived from an EMBL/GenBank/DDBJ whole genome shotgun (WGS) entry which is preliminary data.</text>
</comment>
<accession>A0A9W6B5B2</accession>
<dbReference type="Proteomes" id="UP001143545">
    <property type="component" value="Unassembled WGS sequence"/>
</dbReference>
<organism evidence="2 3">
    <name type="scientific">Neptunitalea chrysea</name>
    <dbReference type="NCBI Taxonomy" id="1647581"/>
    <lineage>
        <taxon>Bacteria</taxon>
        <taxon>Pseudomonadati</taxon>
        <taxon>Bacteroidota</taxon>
        <taxon>Flavobacteriia</taxon>
        <taxon>Flavobacteriales</taxon>
        <taxon>Flavobacteriaceae</taxon>
        <taxon>Neptunitalea</taxon>
    </lineage>
</organism>
<evidence type="ECO:0000313" key="2">
    <source>
        <dbReference type="EMBL" id="GLB53071.1"/>
    </source>
</evidence>
<protein>
    <recommendedName>
        <fullName evidence="1">ABM domain-containing protein</fullName>
    </recommendedName>
</protein>
<evidence type="ECO:0000313" key="3">
    <source>
        <dbReference type="Proteomes" id="UP001143545"/>
    </source>
</evidence>
<dbReference type="AlphaFoldDB" id="A0A9W6B5B2"/>
<dbReference type="InterPro" id="IPR011008">
    <property type="entry name" value="Dimeric_a/b-barrel"/>
</dbReference>
<proteinExistence type="predicted"/>
<dbReference type="SUPFAM" id="SSF54909">
    <property type="entry name" value="Dimeric alpha+beta barrel"/>
    <property type="match status" value="1"/>
</dbReference>
<dbReference type="Gene3D" id="3.30.70.100">
    <property type="match status" value="1"/>
</dbReference>
<sequence>MYTIVYSFIVKPGKEDDFETSWLNVTKELYKNHGSLGSRLHKPTDTSYLAYAQWPNKEVFDVSSNAEKSPALLKSLENMKDCCYTIDTLHKLEVAIDFLQSNPFN</sequence>
<dbReference type="Pfam" id="PF03992">
    <property type="entry name" value="ABM"/>
    <property type="match status" value="1"/>
</dbReference>